<evidence type="ECO:0000313" key="3">
    <source>
        <dbReference type="Proteomes" id="UP000054564"/>
    </source>
</evidence>
<evidence type="ECO:0000313" key="2">
    <source>
        <dbReference type="EMBL" id="KNF04524.1"/>
    </source>
</evidence>
<dbReference type="Proteomes" id="UP000054564">
    <property type="component" value="Unassembled WGS sequence"/>
</dbReference>
<dbReference type="OrthoDB" id="2503165at2759"/>
<reference evidence="3" key="1">
    <citation type="submission" date="2014-03" db="EMBL/GenBank/DDBJ databases">
        <title>The Genome Sequence of Puccinia striiformis f. sp. tritici PST-78.</title>
        <authorList>
            <consortium name="The Broad Institute Genome Sequencing Platform"/>
            <person name="Cuomo C."/>
            <person name="Hulbert S."/>
            <person name="Chen X."/>
            <person name="Walker B."/>
            <person name="Young S.K."/>
            <person name="Zeng Q."/>
            <person name="Gargeya S."/>
            <person name="Fitzgerald M."/>
            <person name="Haas B."/>
            <person name="Abouelleil A."/>
            <person name="Alvarado L."/>
            <person name="Arachchi H.M."/>
            <person name="Berlin A.M."/>
            <person name="Chapman S.B."/>
            <person name="Goldberg J."/>
            <person name="Griggs A."/>
            <person name="Gujja S."/>
            <person name="Hansen M."/>
            <person name="Howarth C."/>
            <person name="Imamovic A."/>
            <person name="Larimer J."/>
            <person name="McCowan C."/>
            <person name="Montmayeur A."/>
            <person name="Murphy C."/>
            <person name="Neiman D."/>
            <person name="Pearson M."/>
            <person name="Priest M."/>
            <person name="Roberts A."/>
            <person name="Saif S."/>
            <person name="Shea T."/>
            <person name="Sisk P."/>
            <person name="Sykes S."/>
            <person name="Wortman J."/>
            <person name="Nusbaum C."/>
            <person name="Birren B."/>
        </authorList>
    </citation>
    <scope>NUCLEOTIDE SEQUENCE [LARGE SCALE GENOMIC DNA]</scope>
    <source>
        <strain evidence="3">race PST-78</strain>
    </source>
</reference>
<proteinExistence type="predicted"/>
<name>A0A0L0VZ08_9BASI</name>
<keyword evidence="3" id="KW-1185">Reference proteome</keyword>
<sequence>MQSSIVVLACWILSLRLALAKPSIELDDKLSKAGRDVCQAIMNNLARRSHSAGSSRSGSSRRSLEARQYASSSEYASMAFVASTAPIAVASAKPATVPLPPTPTCDKAHTKAEINRVLIQCEAKLKLSADPIQTLVKQVTKDNTKQLGAQMVTNLQTILAQLRSDLGNVQVCGSDAKPLSPDKGIALSDASWSAFQVVLTLKAVFESITGLYKPFPVIRDMCSDYLLTISTALASLIGACGEQMNLFDTRFFPLVTPQLEEFTGIDDNFVSFVGSFTS</sequence>
<dbReference type="AlphaFoldDB" id="A0A0L0VZ08"/>
<evidence type="ECO:0000256" key="1">
    <source>
        <dbReference type="SAM" id="SignalP"/>
    </source>
</evidence>
<feature type="signal peptide" evidence="1">
    <location>
        <begin position="1"/>
        <end position="20"/>
    </location>
</feature>
<protein>
    <recommendedName>
        <fullName evidence="4">Secreted protein</fullName>
    </recommendedName>
</protein>
<evidence type="ECO:0008006" key="4">
    <source>
        <dbReference type="Google" id="ProtNLM"/>
    </source>
</evidence>
<accession>A0A0L0VZ08</accession>
<dbReference type="EMBL" id="AJIL01000012">
    <property type="protein sequence ID" value="KNF04524.1"/>
    <property type="molecule type" value="Genomic_DNA"/>
</dbReference>
<gene>
    <name evidence="2" type="ORF">PSTG_02434</name>
</gene>
<feature type="chain" id="PRO_5005550139" description="Secreted protein" evidence="1">
    <location>
        <begin position="21"/>
        <end position="278"/>
    </location>
</feature>
<comment type="caution">
    <text evidence="2">The sequence shown here is derived from an EMBL/GenBank/DDBJ whole genome shotgun (WGS) entry which is preliminary data.</text>
</comment>
<organism evidence="2 3">
    <name type="scientific">Puccinia striiformis f. sp. tritici PST-78</name>
    <dbReference type="NCBI Taxonomy" id="1165861"/>
    <lineage>
        <taxon>Eukaryota</taxon>
        <taxon>Fungi</taxon>
        <taxon>Dikarya</taxon>
        <taxon>Basidiomycota</taxon>
        <taxon>Pucciniomycotina</taxon>
        <taxon>Pucciniomycetes</taxon>
        <taxon>Pucciniales</taxon>
        <taxon>Pucciniaceae</taxon>
        <taxon>Puccinia</taxon>
    </lineage>
</organism>
<keyword evidence="1" id="KW-0732">Signal</keyword>